<comment type="caution">
    <text evidence="1">The sequence shown here is derived from an EMBL/GenBank/DDBJ whole genome shotgun (WGS) entry which is preliminary data.</text>
</comment>
<proteinExistence type="predicted"/>
<dbReference type="EMBL" id="BAAAEI010000006">
    <property type="protein sequence ID" value="GAA0344255.1"/>
    <property type="molecule type" value="Genomic_DNA"/>
</dbReference>
<dbReference type="Proteomes" id="UP001501757">
    <property type="component" value="Unassembled WGS sequence"/>
</dbReference>
<reference evidence="1 2" key="1">
    <citation type="journal article" date="2019" name="Int. J. Syst. Evol. Microbiol.">
        <title>The Global Catalogue of Microorganisms (GCM) 10K type strain sequencing project: providing services to taxonomists for standard genome sequencing and annotation.</title>
        <authorList>
            <consortium name="The Broad Institute Genomics Platform"/>
            <consortium name="The Broad Institute Genome Sequencing Center for Infectious Disease"/>
            <person name="Wu L."/>
            <person name="Ma J."/>
        </authorList>
    </citation>
    <scope>NUCLEOTIDE SEQUENCE [LARGE SCALE GENOMIC DNA]</scope>
    <source>
        <strain evidence="1 2">JCM 13378</strain>
    </source>
</reference>
<keyword evidence="2" id="KW-1185">Reference proteome</keyword>
<evidence type="ECO:0000313" key="1">
    <source>
        <dbReference type="EMBL" id="GAA0344255.1"/>
    </source>
</evidence>
<name>A0ABN0WR52_9ALTE</name>
<sequence>MLQNDVEQLKKIFKVDVAKTTRLKLGAINTTSAFYLDVVRILNSTE</sequence>
<gene>
    <name evidence="1" type="ORF">GCM10009092_05870</name>
</gene>
<organism evidence="1 2">
    <name type="scientific">Bowmanella denitrificans</name>
    <dbReference type="NCBI Taxonomy" id="366582"/>
    <lineage>
        <taxon>Bacteria</taxon>
        <taxon>Pseudomonadati</taxon>
        <taxon>Pseudomonadota</taxon>
        <taxon>Gammaproteobacteria</taxon>
        <taxon>Alteromonadales</taxon>
        <taxon>Alteromonadaceae</taxon>
        <taxon>Bowmanella</taxon>
    </lineage>
</organism>
<protein>
    <submittedName>
        <fullName evidence="1">Uncharacterized protein</fullName>
    </submittedName>
</protein>
<evidence type="ECO:0000313" key="2">
    <source>
        <dbReference type="Proteomes" id="UP001501757"/>
    </source>
</evidence>
<accession>A0ABN0WR52</accession>